<dbReference type="InterPro" id="IPR032839">
    <property type="entry name" value="RAB3GAP_N"/>
</dbReference>
<dbReference type="SUPFAM" id="SSF48371">
    <property type="entry name" value="ARM repeat"/>
    <property type="match status" value="1"/>
</dbReference>
<feature type="domain" description="Rab3-GAP regulatory subunit N-terminal" evidence="1">
    <location>
        <begin position="367"/>
        <end position="537"/>
    </location>
</feature>
<protein>
    <recommendedName>
        <fullName evidence="1">Rab3-GAP regulatory subunit N-terminal domain-containing protein</fullName>
    </recommendedName>
</protein>
<evidence type="ECO:0000313" key="2">
    <source>
        <dbReference type="EMBL" id="CCC94006.1"/>
    </source>
</evidence>
<sequence>MASLSFTNVGSVRHNAHRQPSFAISSTYVDVFPGVFLIASANTRDNECVLELVVDANVIDTPDAPSRTESCDSYATIKGFVSDKTLLTDQFIAGEEVTREIAALQTSFRTPKVMKVMREDEGIITTIELVRDYTKAAVGTGDGLEGGSRRSKRRPYVHLFIGTSHGTVLVCNALRGTIMAVALFEPLPPPTTSSGVGKSFTGSGELLRQCQCNDSIVRFVTHVSSTDASLNPNIPQSTWVSNDAPVHALYVVHSSGKTVLLGRKAMNELLEAAEACVEEERPYLAHEWVHNRTFSSFPTAGPGAFFASYVNCFYLLKGVDMYSSMEIRSRQWVVAPTNRCIKDAAFYISCKRDVIDVFSEGTEGRESLIMCGASPALATYTCKEEEGFSVKQAISTVTSVFSGIGQLLLPRRWASADKKSLPNAKPPHVSSCYLNNAFMDGGLIFSVVQVDPSLQWAACYSESAGRIYIYNLMSDTVFQVLKGCRSAEFQWHVMTLGGKRMLLLVVHLLLRHAIEVYSLRLGKRVAARYVAQGCTLLRSASFLSSSKLLLLAPDGSVNRIDVLPWTRQDIQSPQSYDAASGTDVANASQSGAHTAKLFSRVSKCVTGHSRSSFVMPYDILVAALRLPLPNPITQEDLFEAYCFEINELVNITKEKFSPGLFDDASLPITGGADEEDIPQSISAAQCLNYLQLRMVCIENYRRALLLNRESETAYVFRQDSRGEDNNEAVFSLKGEPHATLRRAIEDSLEALIGRSDEELSKNIKNALLPSLTHLIKKRGLIEPTEKDGEVPLLPTPLVIFLKYFYCGGRKLEFLREAVRRYDKDAPSFDGWAEIGDIFFGSGRGVGCFAHQMEAFSALGFQASDASMSALCWLCRMFSTTLKPDCLGALSELILLLKNTSDESFLAGLEAVPCLLSGEYLQKEVAEARVLLLVLLLLIRQYVKPFVADHREPAVVILKRLVALHAMISKCSGSLVTGDFSPTLVPLGHQQLRLNDLLPHDDGDALNFLLFRLYPVPLAEKLCDSIPETHALGEALAGVVHLHWMRSLFISRAPVPWGVGVPWYQGGKWNHNVFSSLVIQPTTRLFQCITGNAASDTMWASAAPPQNLAGLSVLLVTGLALLERELYPLRSEALTFLEESLPPDSNLFEGIYGELINEVHRPLGSRSTRDYFTSCHELLQLCIAMAKQLLGGGDSVCCGRVCSSVAKFLSSTKTFTLPLVPVALQQLLSSLTEEISNDRERLLQKLGEACSFVEVIMLFAFNTLSNLCFPPSTATHFSWAAMYESRESLLCFLPRDCSNDSRERYMQFLDERYMARGELLWSVTFAEMSNAHCLVNDEFVEVLSDALGLRQVVGDLHLLVLFDVISKLLFPSVDVNRILSKVASHHLASLLATMNFILIVNYCYRHLANVKESIPTSNRHEKQRMALLLQSMDSAMSGECCRWMCLNESSTDSIENRTYCVEIGGGQPLAYRLLASTRWFDVDRRSAVEKRVSDILLNPEDREQLRDFHQLLFILGRTAAKGASLLESELRGVAYDLPRVAKTLSTVI</sequence>
<dbReference type="InterPro" id="IPR016024">
    <property type="entry name" value="ARM-type_fold"/>
</dbReference>
<organism evidence="2">
    <name type="scientific">Trypanosoma congolense (strain IL3000)</name>
    <dbReference type="NCBI Taxonomy" id="1068625"/>
    <lineage>
        <taxon>Eukaryota</taxon>
        <taxon>Discoba</taxon>
        <taxon>Euglenozoa</taxon>
        <taxon>Kinetoplastea</taxon>
        <taxon>Metakinetoplastina</taxon>
        <taxon>Trypanosomatida</taxon>
        <taxon>Trypanosomatidae</taxon>
        <taxon>Trypanosoma</taxon>
        <taxon>Nannomonas</taxon>
    </lineage>
</organism>
<reference evidence="2" key="1">
    <citation type="journal article" date="2012" name="Proc. Natl. Acad. Sci. U.S.A.">
        <title>Antigenic diversity is generated by distinct evolutionary mechanisms in African trypanosome species.</title>
        <authorList>
            <person name="Jackson A.P."/>
            <person name="Berry A."/>
            <person name="Aslett M."/>
            <person name="Allison H.C."/>
            <person name="Burton P."/>
            <person name="Vavrova-Anderson J."/>
            <person name="Brown R."/>
            <person name="Browne H."/>
            <person name="Corton N."/>
            <person name="Hauser H."/>
            <person name="Gamble J."/>
            <person name="Gilderthorp R."/>
            <person name="Marcello L."/>
            <person name="McQuillan J."/>
            <person name="Otto T.D."/>
            <person name="Quail M.A."/>
            <person name="Sanders M.J."/>
            <person name="van Tonder A."/>
            <person name="Ginger M.L."/>
            <person name="Field M.C."/>
            <person name="Barry J.D."/>
            <person name="Hertz-Fowler C."/>
            <person name="Berriman M."/>
        </authorList>
    </citation>
    <scope>NUCLEOTIDE SEQUENCE</scope>
    <source>
        <strain evidence="2">IL3000</strain>
    </source>
</reference>
<gene>
    <name evidence="2" type="ORF">TCIL3000_10_7810</name>
</gene>
<dbReference type="PANTHER" id="PTHR12472">
    <property type="entry name" value="RAB3-GAP REGULATORY DOMAIN"/>
    <property type="match status" value="1"/>
</dbReference>
<name>G0UX89_TRYCI</name>
<dbReference type="InterPro" id="IPR026059">
    <property type="entry name" value="Rab3GAP2"/>
</dbReference>
<dbReference type="PANTHER" id="PTHR12472:SF0">
    <property type="entry name" value="RAB3 GTPASE-ACTIVATING PROTEIN NON-CATALYTIC SUBUNIT"/>
    <property type="match status" value="1"/>
</dbReference>
<accession>G0UX89</accession>
<evidence type="ECO:0000259" key="1">
    <source>
        <dbReference type="Pfam" id="PF14655"/>
    </source>
</evidence>
<dbReference type="EMBL" id="HE575323">
    <property type="protein sequence ID" value="CCC94006.1"/>
    <property type="molecule type" value="Genomic_DNA"/>
</dbReference>
<dbReference type="VEuPathDB" id="TriTrypDB:TcIL3000_10_7810"/>
<dbReference type="Pfam" id="PF14655">
    <property type="entry name" value="RAB3GAP2_N"/>
    <property type="match status" value="1"/>
</dbReference>
<proteinExistence type="predicted"/>